<sequence length="397" mass="43091">MMINKIKTLAHGLQPELQRIRHHLHAHPELSFEEYETAAYVAAELDRIGIPYRKGIAGTGIVALIEGRNPDRKCVALRADMDALPIEEANTTAYRSQHKGVMHACGHDVHTTCLLGAASILHALREEFEGTFKLIFQPGEEKSPGGASLMIAEGVLDNPKPAAILGLHVYPNLPAGTAGFCPGQYMASADEIYITVKGKGGHAALPQETIDPIAIAALIITGMQQVVARRSNPLSPSVLTFGKIAGGHTTNVIPETVELEGTFRTFDEVWRKEAKTLIRNIAEQIALAYGAEAIVDIPEGYPSLYNNPELTGQASSLAAAYLGNENVQALDKRMGAEDFSFYTHHTPGCFYRIGTNHNNETFMAPVHNSRFDIDELALETGAGLMSWLGLNVMKQDS</sequence>
<comment type="cofactor">
    <cofactor evidence="3">
        <name>Mn(2+)</name>
        <dbReference type="ChEBI" id="CHEBI:29035"/>
    </cofactor>
    <text evidence="3">The Mn(2+) ion enhances activity.</text>
</comment>
<dbReference type="EMBL" id="PYGD01000007">
    <property type="protein sequence ID" value="PSK90650.1"/>
    <property type="molecule type" value="Genomic_DNA"/>
</dbReference>
<dbReference type="Pfam" id="PF01546">
    <property type="entry name" value="Peptidase_M20"/>
    <property type="match status" value="1"/>
</dbReference>
<dbReference type="InterPro" id="IPR017439">
    <property type="entry name" value="Amidohydrolase"/>
</dbReference>
<comment type="similarity">
    <text evidence="1">Belongs to the peptidase M20 family.</text>
</comment>
<keyword evidence="3" id="KW-0479">Metal-binding</keyword>
<dbReference type="GO" id="GO:0016787">
    <property type="term" value="F:hydrolase activity"/>
    <property type="evidence" value="ECO:0007669"/>
    <property type="project" value="UniProtKB-KW"/>
</dbReference>
<keyword evidence="3" id="KW-0464">Manganese</keyword>
<feature type="binding site" evidence="3">
    <location>
        <position position="107"/>
    </location>
    <ligand>
        <name>Mn(2+)</name>
        <dbReference type="ChEBI" id="CHEBI:29035"/>
        <label>2</label>
    </ligand>
</feature>
<evidence type="ECO:0000256" key="3">
    <source>
        <dbReference type="PIRSR" id="PIRSR005962-1"/>
    </source>
</evidence>
<dbReference type="SUPFAM" id="SSF53187">
    <property type="entry name" value="Zn-dependent exopeptidases"/>
    <property type="match status" value="1"/>
</dbReference>
<dbReference type="FunFam" id="3.30.70.360:FF:000014">
    <property type="entry name" value="N-acyl-L-amino acid amidohydrolase"/>
    <property type="match status" value="1"/>
</dbReference>
<accession>A0A2P8D0A7</accession>
<dbReference type="RefSeq" id="WP_245882107.1">
    <property type="nucleotide sequence ID" value="NZ_PYGD01000007.1"/>
</dbReference>
<evidence type="ECO:0000256" key="1">
    <source>
        <dbReference type="ARBA" id="ARBA00006153"/>
    </source>
</evidence>
<dbReference type="Gene3D" id="3.30.70.360">
    <property type="match status" value="1"/>
</dbReference>
<evidence type="ECO:0000313" key="6">
    <source>
        <dbReference type="Proteomes" id="UP000240572"/>
    </source>
</evidence>
<dbReference type="SUPFAM" id="SSF55031">
    <property type="entry name" value="Bacterial exopeptidase dimerisation domain"/>
    <property type="match status" value="1"/>
</dbReference>
<evidence type="ECO:0000256" key="2">
    <source>
        <dbReference type="ARBA" id="ARBA00022801"/>
    </source>
</evidence>
<dbReference type="GO" id="GO:0046872">
    <property type="term" value="F:metal ion binding"/>
    <property type="evidence" value="ECO:0007669"/>
    <property type="project" value="UniProtKB-KW"/>
</dbReference>
<dbReference type="InterPro" id="IPR002933">
    <property type="entry name" value="Peptidase_M20"/>
</dbReference>
<dbReference type="Gene3D" id="3.40.630.10">
    <property type="entry name" value="Zn peptidases"/>
    <property type="match status" value="1"/>
</dbReference>
<dbReference type="AlphaFoldDB" id="A0A2P8D0A7"/>
<dbReference type="Proteomes" id="UP000240572">
    <property type="component" value="Unassembled WGS sequence"/>
</dbReference>
<evidence type="ECO:0000313" key="5">
    <source>
        <dbReference type="EMBL" id="PSK90650.1"/>
    </source>
</evidence>
<dbReference type="PIRSF" id="PIRSF005962">
    <property type="entry name" value="Pept_M20D_amidohydro"/>
    <property type="match status" value="1"/>
</dbReference>
<comment type="caution">
    <text evidence="5">The sequence shown here is derived from an EMBL/GenBank/DDBJ whole genome shotgun (WGS) entry which is preliminary data.</text>
</comment>
<dbReference type="PANTHER" id="PTHR11014:SF63">
    <property type="entry name" value="METALLOPEPTIDASE, PUTATIVE (AFU_ORTHOLOGUE AFUA_6G09600)-RELATED"/>
    <property type="match status" value="1"/>
</dbReference>
<organism evidence="5 6">
    <name type="scientific">Taibaiella chishuiensis</name>
    <dbReference type="NCBI Taxonomy" id="1434707"/>
    <lineage>
        <taxon>Bacteria</taxon>
        <taxon>Pseudomonadati</taxon>
        <taxon>Bacteroidota</taxon>
        <taxon>Chitinophagia</taxon>
        <taxon>Chitinophagales</taxon>
        <taxon>Chitinophagaceae</taxon>
        <taxon>Taibaiella</taxon>
    </lineage>
</organism>
<keyword evidence="6" id="KW-1185">Reference proteome</keyword>
<feature type="binding site" evidence="3">
    <location>
        <position position="141"/>
    </location>
    <ligand>
        <name>Mn(2+)</name>
        <dbReference type="ChEBI" id="CHEBI:29035"/>
        <label>2</label>
    </ligand>
</feature>
<gene>
    <name evidence="5" type="ORF">B0I18_10760</name>
</gene>
<protein>
    <submittedName>
        <fullName evidence="5">Hippurate hydrolase</fullName>
    </submittedName>
</protein>
<feature type="domain" description="Peptidase M20 dimerisation" evidence="4">
    <location>
        <begin position="193"/>
        <end position="288"/>
    </location>
</feature>
<dbReference type="NCBIfam" id="TIGR01891">
    <property type="entry name" value="amidohydrolases"/>
    <property type="match status" value="1"/>
</dbReference>
<dbReference type="Pfam" id="PF07687">
    <property type="entry name" value="M20_dimer"/>
    <property type="match status" value="1"/>
</dbReference>
<feature type="binding site" evidence="3">
    <location>
        <position position="105"/>
    </location>
    <ligand>
        <name>Mn(2+)</name>
        <dbReference type="ChEBI" id="CHEBI:29035"/>
        <label>2</label>
    </ligand>
</feature>
<proteinExistence type="inferred from homology"/>
<feature type="binding site" evidence="3">
    <location>
        <position position="168"/>
    </location>
    <ligand>
        <name>Mn(2+)</name>
        <dbReference type="ChEBI" id="CHEBI:29035"/>
        <label>2</label>
    </ligand>
</feature>
<dbReference type="InterPro" id="IPR036264">
    <property type="entry name" value="Bact_exopeptidase_dim_dom"/>
</dbReference>
<dbReference type="PANTHER" id="PTHR11014">
    <property type="entry name" value="PEPTIDASE M20 FAMILY MEMBER"/>
    <property type="match status" value="1"/>
</dbReference>
<dbReference type="CDD" id="cd03886">
    <property type="entry name" value="M20_Acy1"/>
    <property type="match status" value="1"/>
</dbReference>
<keyword evidence="2 5" id="KW-0378">Hydrolase</keyword>
<evidence type="ECO:0000259" key="4">
    <source>
        <dbReference type="Pfam" id="PF07687"/>
    </source>
</evidence>
<feature type="binding site" evidence="3">
    <location>
        <position position="367"/>
    </location>
    <ligand>
        <name>Mn(2+)</name>
        <dbReference type="ChEBI" id="CHEBI:29035"/>
        <label>2</label>
    </ligand>
</feature>
<reference evidence="5 6" key="1">
    <citation type="submission" date="2018-03" db="EMBL/GenBank/DDBJ databases">
        <title>Genomic Encyclopedia of Type Strains, Phase III (KMG-III): the genomes of soil and plant-associated and newly described type strains.</title>
        <authorList>
            <person name="Whitman W."/>
        </authorList>
    </citation>
    <scope>NUCLEOTIDE SEQUENCE [LARGE SCALE GENOMIC DNA]</scope>
    <source>
        <strain evidence="5 6">CGMCC 1.12700</strain>
    </source>
</reference>
<name>A0A2P8D0A7_9BACT</name>
<dbReference type="InterPro" id="IPR011650">
    <property type="entry name" value="Peptidase_M20_dimer"/>
</dbReference>